<name>A0ABD5Z8R9_9EURY</name>
<evidence type="ECO:0000313" key="1">
    <source>
        <dbReference type="EMBL" id="MFC7201637.1"/>
    </source>
</evidence>
<dbReference type="RefSeq" id="WP_279528377.1">
    <property type="nucleotide sequence ID" value="NZ_CP122312.1"/>
</dbReference>
<dbReference type="EMBL" id="JBHTAR010000011">
    <property type="protein sequence ID" value="MFC7201637.1"/>
    <property type="molecule type" value="Genomic_DNA"/>
</dbReference>
<accession>A0ABD5Z8R9</accession>
<keyword evidence="2" id="KW-1185">Reference proteome</keyword>
<gene>
    <name evidence="1" type="ORF">ACFQJ9_19865</name>
</gene>
<dbReference type="Gene3D" id="1.10.10.10">
    <property type="entry name" value="Winged helix-like DNA-binding domain superfamily/Winged helix DNA-binding domain"/>
    <property type="match status" value="1"/>
</dbReference>
<dbReference type="Proteomes" id="UP001596447">
    <property type="component" value="Unassembled WGS sequence"/>
</dbReference>
<dbReference type="AlphaFoldDB" id="A0ABD5Z8R9"/>
<dbReference type="InterPro" id="IPR036390">
    <property type="entry name" value="WH_DNA-bd_sf"/>
</dbReference>
<evidence type="ECO:0000313" key="2">
    <source>
        <dbReference type="Proteomes" id="UP001596447"/>
    </source>
</evidence>
<dbReference type="InterPro" id="IPR011991">
    <property type="entry name" value="ArsR-like_HTH"/>
</dbReference>
<dbReference type="SUPFAM" id="SSF46785">
    <property type="entry name" value="Winged helix' DNA-binding domain"/>
    <property type="match status" value="1"/>
</dbReference>
<protein>
    <submittedName>
        <fullName evidence="1">Helix-turn-helix domain-containing protein</fullName>
    </submittedName>
</protein>
<proteinExistence type="predicted"/>
<dbReference type="InterPro" id="IPR036388">
    <property type="entry name" value="WH-like_DNA-bd_sf"/>
</dbReference>
<organism evidence="1 2">
    <name type="scientific">Halospeciosus flavus</name>
    <dbReference type="NCBI Taxonomy" id="3032283"/>
    <lineage>
        <taxon>Archaea</taxon>
        <taxon>Methanobacteriati</taxon>
        <taxon>Methanobacteriota</taxon>
        <taxon>Stenosarchaea group</taxon>
        <taxon>Halobacteria</taxon>
        <taxon>Halobacteriales</taxon>
        <taxon>Halobacteriaceae</taxon>
        <taxon>Halospeciosus</taxon>
    </lineage>
</organism>
<reference evidence="1 2" key="1">
    <citation type="journal article" date="2019" name="Int. J. Syst. Evol. Microbiol.">
        <title>The Global Catalogue of Microorganisms (GCM) 10K type strain sequencing project: providing services to taxonomists for standard genome sequencing and annotation.</title>
        <authorList>
            <consortium name="The Broad Institute Genomics Platform"/>
            <consortium name="The Broad Institute Genome Sequencing Center for Infectious Disease"/>
            <person name="Wu L."/>
            <person name="Ma J."/>
        </authorList>
    </citation>
    <scope>NUCLEOTIDE SEQUENCE [LARGE SCALE GENOMIC DNA]</scope>
    <source>
        <strain evidence="1 2">XZGYJ-43</strain>
    </source>
</reference>
<dbReference type="CDD" id="cd00090">
    <property type="entry name" value="HTH_ARSR"/>
    <property type="match status" value="1"/>
</dbReference>
<dbReference type="Pfam" id="PF12840">
    <property type="entry name" value="HTH_20"/>
    <property type="match status" value="1"/>
</dbReference>
<comment type="caution">
    <text evidence="1">The sequence shown here is derived from an EMBL/GenBank/DDBJ whole genome shotgun (WGS) entry which is preliminary data.</text>
</comment>
<sequence>MSLSYVDVSMRITIHPMEAQGEGGGESVDPAAVLAALDDDPCRRILRVAGERPVTVGELTTACDITVPTCYRKTRLLTDVGLLERRTRYRSDGNHVNEYVRRVGSVVVEMDDPSGPT</sequence>